<evidence type="ECO:0000313" key="1">
    <source>
        <dbReference type="EMBL" id="KAH3665922.1"/>
    </source>
</evidence>
<proteinExistence type="predicted"/>
<sequence>MSFLDAKVDFANLSTESLEKLTKVSDFALDYNIFLFKGIKQARESDTKELIDFRLDLFNSIPKDHGSMIFRGLDKSASGDYTLIPTTTSRLQDRLLELLILERHRRDIQVLSKLANKKINPVPLEDPNVYEIKSPLYQRLLSTKDEYETSFKRFAMMQNVEYDFENELDDGDYENDNDLVQQFCTDDLFEVDPKNLDESELAKILIPLASKTIFQE</sequence>
<dbReference type="GeneID" id="70236076"/>
<dbReference type="EMBL" id="JAEUBE010000295">
    <property type="protein sequence ID" value="KAH3665922.1"/>
    <property type="molecule type" value="Genomic_DNA"/>
</dbReference>
<dbReference type="RefSeq" id="XP_046061126.1">
    <property type="nucleotide sequence ID" value="XM_046205154.1"/>
</dbReference>
<comment type="caution">
    <text evidence="1">The sequence shown here is derived from an EMBL/GenBank/DDBJ whole genome shotgun (WGS) entry which is preliminary data.</text>
</comment>
<protein>
    <submittedName>
        <fullName evidence="1">Uncharacterized protein</fullName>
    </submittedName>
</protein>
<accession>A0A9P8P6X6</accession>
<gene>
    <name evidence="1" type="ORF">OGAPHI_004111</name>
</gene>
<reference evidence="1" key="1">
    <citation type="journal article" date="2021" name="Open Biol.">
        <title>Shared evolutionary footprints suggest mitochondrial oxidative damage underlies multiple complex I losses in fungi.</title>
        <authorList>
            <person name="Schikora-Tamarit M.A."/>
            <person name="Marcet-Houben M."/>
            <person name="Nosek J."/>
            <person name="Gabaldon T."/>
        </authorList>
    </citation>
    <scope>NUCLEOTIDE SEQUENCE</scope>
    <source>
        <strain evidence="1">CBS6075</strain>
    </source>
</reference>
<evidence type="ECO:0000313" key="2">
    <source>
        <dbReference type="Proteomes" id="UP000769157"/>
    </source>
</evidence>
<dbReference type="OrthoDB" id="4078670at2759"/>
<dbReference type="Proteomes" id="UP000769157">
    <property type="component" value="Unassembled WGS sequence"/>
</dbReference>
<organism evidence="1 2">
    <name type="scientific">Ogataea philodendri</name>
    <dbReference type="NCBI Taxonomy" id="1378263"/>
    <lineage>
        <taxon>Eukaryota</taxon>
        <taxon>Fungi</taxon>
        <taxon>Dikarya</taxon>
        <taxon>Ascomycota</taxon>
        <taxon>Saccharomycotina</taxon>
        <taxon>Pichiomycetes</taxon>
        <taxon>Pichiales</taxon>
        <taxon>Pichiaceae</taxon>
        <taxon>Ogataea</taxon>
    </lineage>
</organism>
<name>A0A9P8P6X6_9ASCO</name>
<reference evidence="1" key="2">
    <citation type="submission" date="2021-01" db="EMBL/GenBank/DDBJ databases">
        <authorList>
            <person name="Schikora-Tamarit M.A."/>
        </authorList>
    </citation>
    <scope>NUCLEOTIDE SEQUENCE</scope>
    <source>
        <strain evidence="1">CBS6075</strain>
    </source>
</reference>
<keyword evidence="2" id="KW-1185">Reference proteome</keyword>
<dbReference type="AlphaFoldDB" id="A0A9P8P6X6"/>